<dbReference type="GO" id="GO:0046930">
    <property type="term" value="C:pore complex"/>
    <property type="evidence" value="ECO:0007669"/>
    <property type="project" value="UniProtKB-KW"/>
</dbReference>
<comment type="subunit">
    <text evidence="2">Homotrimer.</text>
</comment>
<dbReference type="GO" id="GO:0009279">
    <property type="term" value="C:cell outer membrane"/>
    <property type="evidence" value="ECO:0007669"/>
    <property type="project" value="UniProtKB-SubCell"/>
</dbReference>
<feature type="signal peptide" evidence="11">
    <location>
        <begin position="1"/>
        <end position="20"/>
    </location>
</feature>
<keyword evidence="14" id="KW-1185">Reference proteome</keyword>
<evidence type="ECO:0000259" key="12">
    <source>
        <dbReference type="Pfam" id="PF13609"/>
    </source>
</evidence>
<gene>
    <name evidence="13" type="ORF">LMG28688_05808</name>
</gene>
<evidence type="ECO:0000256" key="9">
    <source>
        <dbReference type="ARBA" id="ARBA00023136"/>
    </source>
</evidence>
<dbReference type="PANTHER" id="PTHR34501">
    <property type="entry name" value="PROTEIN YDDL-RELATED"/>
    <property type="match status" value="1"/>
</dbReference>
<sequence length="392" mass="41119">MTRKGVILFALLACADVAQAQSSVTLYGAVDSSLLWQSTSAATFAPNPAVNPDKGSVFRYKDGGMYSSIIGMTGKEDIGGGYSVNFKLQGSFDSGAGKLQLSDTPGAAAMFNQVASVGIAGPFGSLNAGRQFSPIGYAFSDTDVRGGQFFGSVLTAWLTMDSASGWPGTSTNGSIGALYDSNALIYNSPSFYGASVTLEYTLGGVPGEFSAGSHKSAVLKYSNYGLNFAALYYDGHDANPFPATYPASPAIPATGVDNNRFVYLGAKYTWNRISVSGSFSNGRQPAYENGNPAFGATSGDFDMWTAGLGYRVSPALDLSSGVYYVRDEKHSKNQSTAYVLGAVYYLSKATMLHVDVGYVSNRGAMNQELAYGAPPAPGKNTSAAMLGLRHTF</sequence>
<evidence type="ECO:0000256" key="2">
    <source>
        <dbReference type="ARBA" id="ARBA00011233"/>
    </source>
</evidence>
<evidence type="ECO:0000313" key="14">
    <source>
        <dbReference type="Proteomes" id="UP000494119"/>
    </source>
</evidence>
<evidence type="ECO:0000256" key="3">
    <source>
        <dbReference type="ARBA" id="ARBA00022448"/>
    </source>
</evidence>
<dbReference type="InterPro" id="IPR033900">
    <property type="entry name" value="Gram_neg_porin_domain"/>
</dbReference>
<dbReference type="InterPro" id="IPR023614">
    <property type="entry name" value="Porin_dom_sf"/>
</dbReference>
<evidence type="ECO:0000256" key="8">
    <source>
        <dbReference type="ARBA" id="ARBA00023114"/>
    </source>
</evidence>
<reference evidence="13 14" key="1">
    <citation type="submission" date="2020-04" db="EMBL/GenBank/DDBJ databases">
        <authorList>
            <person name="De Canck E."/>
        </authorList>
    </citation>
    <scope>NUCLEOTIDE SEQUENCE [LARGE SCALE GENOMIC DNA]</scope>
    <source>
        <strain evidence="13 14">LMG 28688</strain>
    </source>
</reference>
<comment type="subcellular location">
    <subcellularLocation>
        <location evidence="1">Cell outer membrane</location>
        <topology evidence="1">Multi-pass membrane protein</topology>
    </subcellularLocation>
</comment>
<keyword evidence="7" id="KW-0406">Ion transport</keyword>
<evidence type="ECO:0000256" key="1">
    <source>
        <dbReference type="ARBA" id="ARBA00004571"/>
    </source>
</evidence>
<name>A0A6J5GQ74_9BURK</name>
<keyword evidence="8" id="KW-0626">Porin</keyword>
<dbReference type="AlphaFoldDB" id="A0A6J5GQ74"/>
<dbReference type="GO" id="GO:0006811">
    <property type="term" value="P:monoatomic ion transport"/>
    <property type="evidence" value="ECO:0007669"/>
    <property type="project" value="UniProtKB-KW"/>
</dbReference>
<evidence type="ECO:0000256" key="7">
    <source>
        <dbReference type="ARBA" id="ARBA00023065"/>
    </source>
</evidence>
<dbReference type="Gene3D" id="2.40.160.10">
    <property type="entry name" value="Porin"/>
    <property type="match status" value="1"/>
</dbReference>
<evidence type="ECO:0000256" key="6">
    <source>
        <dbReference type="ARBA" id="ARBA00022729"/>
    </source>
</evidence>
<feature type="domain" description="Porin" evidence="12">
    <location>
        <begin position="9"/>
        <end position="363"/>
    </location>
</feature>
<dbReference type="Proteomes" id="UP000494119">
    <property type="component" value="Unassembled WGS sequence"/>
</dbReference>
<dbReference type="CDD" id="cd00342">
    <property type="entry name" value="gram_neg_porins"/>
    <property type="match status" value="1"/>
</dbReference>
<dbReference type="RefSeq" id="WP_175197631.1">
    <property type="nucleotide sequence ID" value="NZ_CADIKL010000041.1"/>
</dbReference>
<protein>
    <submittedName>
        <fullName evidence="13">Outer membrane porin protein 32</fullName>
    </submittedName>
</protein>
<dbReference type="PANTHER" id="PTHR34501:SF9">
    <property type="entry name" value="MAJOR OUTER MEMBRANE PROTEIN P.IA"/>
    <property type="match status" value="1"/>
</dbReference>
<evidence type="ECO:0000256" key="10">
    <source>
        <dbReference type="ARBA" id="ARBA00023237"/>
    </source>
</evidence>
<accession>A0A6J5GQ74</accession>
<dbReference type="InterPro" id="IPR050298">
    <property type="entry name" value="Gram-neg_bact_OMP"/>
</dbReference>
<feature type="chain" id="PRO_5026925102" evidence="11">
    <location>
        <begin position="21"/>
        <end position="392"/>
    </location>
</feature>
<keyword evidence="9" id="KW-0472">Membrane</keyword>
<dbReference type="Pfam" id="PF13609">
    <property type="entry name" value="Porin_4"/>
    <property type="match status" value="1"/>
</dbReference>
<dbReference type="SUPFAM" id="SSF56935">
    <property type="entry name" value="Porins"/>
    <property type="match status" value="1"/>
</dbReference>
<proteinExistence type="predicted"/>
<dbReference type="EMBL" id="CADIKL010000041">
    <property type="protein sequence ID" value="CAB3803631.1"/>
    <property type="molecule type" value="Genomic_DNA"/>
</dbReference>
<evidence type="ECO:0000256" key="4">
    <source>
        <dbReference type="ARBA" id="ARBA00022452"/>
    </source>
</evidence>
<keyword evidence="3" id="KW-0813">Transport</keyword>
<evidence type="ECO:0000313" key="13">
    <source>
        <dbReference type="EMBL" id="CAB3803631.1"/>
    </source>
</evidence>
<evidence type="ECO:0000256" key="11">
    <source>
        <dbReference type="SAM" id="SignalP"/>
    </source>
</evidence>
<keyword evidence="6 11" id="KW-0732">Signal</keyword>
<evidence type="ECO:0000256" key="5">
    <source>
        <dbReference type="ARBA" id="ARBA00022692"/>
    </source>
</evidence>
<keyword evidence="5" id="KW-0812">Transmembrane</keyword>
<organism evidence="13 14">
    <name type="scientific">Paraburkholderia caffeinitolerans</name>
    <dbReference type="NCBI Taxonomy" id="1723730"/>
    <lineage>
        <taxon>Bacteria</taxon>
        <taxon>Pseudomonadati</taxon>
        <taxon>Pseudomonadota</taxon>
        <taxon>Betaproteobacteria</taxon>
        <taxon>Burkholderiales</taxon>
        <taxon>Burkholderiaceae</taxon>
        <taxon>Paraburkholderia</taxon>
    </lineage>
</organism>
<keyword evidence="10" id="KW-0998">Cell outer membrane</keyword>
<keyword evidence="4" id="KW-1134">Transmembrane beta strand</keyword>
<dbReference type="GO" id="GO:0015288">
    <property type="term" value="F:porin activity"/>
    <property type="evidence" value="ECO:0007669"/>
    <property type="project" value="UniProtKB-KW"/>
</dbReference>